<feature type="modified residue" description="4-aspartylphosphate" evidence="9">
    <location>
        <position position="59"/>
    </location>
</feature>
<evidence type="ECO:0000256" key="9">
    <source>
        <dbReference type="PROSITE-ProRule" id="PRU00169"/>
    </source>
</evidence>
<dbReference type="Pfam" id="PF00072">
    <property type="entry name" value="Response_reg"/>
    <property type="match status" value="1"/>
</dbReference>
<protein>
    <recommendedName>
        <fullName evidence="10">Response regulatory domain-containing protein</fullName>
    </recommendedName>
</protein>
<evidence type="ECO:0000256" key="7">
    <source>
        <dbReference type="ARBA" id="ARBA00023159"/>
    </source>
</evidence>
<dbReference type="PATRIC" id="fig|33935.3.peg.4450"/>
<sequence>MTSLQHVWIVEDDFRVAKIHADYVHAIKGFSVTENLRTGQETIDKLKITSHLPAIILTDLYIPDVEGSSLIAHIRHLYPSIKIIVISAATEIKLTREVIDLGILDYLIKPFEQQRFQQAFNKYLQELYLFQKSTNVTQNDLDALFYHESTTKLEPEDTFVKGIDLHTLQAVKSIFEESKTQELTASQLSELIGSSRSTARRYLEYLVSEQFLQTKLLYGSVGRPERKYVYRETYEQN</sequence>
<evidence type="ECO:0000256" key="5">
    <source>
        <dbReference type="ARBA" id="ARBA00023015"/>
    </source>
</evidence>
<dbReference type="SUPFAM" id="SSF46785">
    <property type="entry name" value="Winged helix' DNA-binding domain"/>
    <property type="match status" value="1"/>
</dbReference>
<dbReference type="GO" id="GO:0005737">
    <property type="term" value="C:cytoplasm"/>
    <property type="evidence" value="ECO:0007669"/>
    <property type="project" value="UniProtKB-SubCell"/>
</dbReference>
<evidence type="ECO:0000256" key="1">
    <source>
        <dbReference type="ARBA" id="ARBA00004496"/>
    </source>
</evidence>
<dbReference type="GO" id="GO:0000156">
    <property type="term" value="F:phosphorelay response regulator activity"/>
    <property type="evidence" value="ECO:0007669"/>
    <property type="project" value="TreeGrafter"/>
</dbReference>
<dbReference type="SUPFAM" id="SSF52172">
    <property type="entry name" value="CheY-like"/>
    <property type="match status" value="1"/>
</dbReference>
<evidence type="ECO:0000256" key="6">
    <source>
        <dbReference type="ARBA" id="ARBA00023125"/>
    </source>
</evidence>
<organism evidence="11 12">
    <name type="scientific">Lysinibacillus macroides</name>
    <dbReference type="NCBI Taxonomy" id="33935"/>
    <lineage>
        <taxon>Bacteria</taxon>
        <taxon>Bacillati</taxon>
        <taxon>Bacillota</taxon>
        <taxon>Bacilli</taxon>
        <taxon>Bacillales</taxon>
        <taxon>Bacillaceae</taxon>
        <taxon>Lysinibacillus</taxon>
    </lineage>
</organism>
<keyword evidence="2" id="KW-0963">Cytoplasm</keyword>
<dbReference type="PANTHER" id="PTHR45526:SF1">
    <property type="entry name" value="TRANSCRIPTIONAL REGULATORY PROTEIN DCUR-RELATED"/>
    <property type="match status" value="1"/>
</dbReference>
<dbReference type="EMBL" id="LGCI01000011">
    <property type="protein sequence ID" value="KOY80331.1"/>
    <property type="molecule type" value="Genomic_DNA"/>
</dbReference>
<keyword evidence="6" id="KW-0238">DNA-binding</keyword>
<dbReference type="Proteomes" id="UP000037977">
    <property type="component" value="Unassembled WGS sequence"/>
</dbReference>
<evidence type="ECO:0000313" key="11">
    <source>
        <dbReference type="EMBL" id="KOY80331.1"/>
    </source>
</evidence>
<dbReference type="InterPro" id="IPR001789">
    <property type="entry name" value="Sig_transdc_resp-reg_receiver"/>
</dbReference>
<dbReference type="Pfam" id="PF20714">
    <property type="entry name" value="HTH_64"/>
    <property type="match status" value="1"/>
</dbReference>
<dbReference type="SMART" id="SM00448">
    <property type="entry name" value="REC"/>
    <property type="match status" value="1"/>
</dbReference>
<evidence type="ECO:0000256" key="3">
    <source>
        <dbReference type="ARBA" id="ARBA00022553"/>
    </source>
</evidence>
<evidence type="ECO:0000256" key="8">
    <source>
        <dbReference type="ARBA" id="ARBA00023163"/>
    </source>
</evidence>
<evidence type="ECO:0000256" key="4">
    <source>
        <dbReference type="ARBA" id="ARBA00023012"/>
    </source>
</evidence>
<evidence type="ECO:0000256" key="2">
    <source>
        <dbReference type="ARBA" id="ARBA00022490"/>
    </source>
</evidence>
<dbReference type="RefSeq" id="WP_053996832.1">
    <property type="nucleotide sequence ID" value="NZ_CP065643.1"/>
</dbReference>
<dbReference type="InterPro" id="IPR048714">
    <property type="entry name" value="DpiA-like_HTH"/>
</dbReference>
<dbReference type="Gene3D" id="3.40.50.2300">
    <property type="match status" value="1"/>
</dbReference>
<dbReference type="PIRSF" id="PIRSF006171">
    <property type="entry name" value="RR_citrat_malat"/>
    <property type="match status" value="1"/>
</dbReference>
<dbReference type="AlphaFoldDB" id="A0A0N0CUH0"/>
<keyword evidence="4" id="KW-0902">Two-component regulatory system</keyword>
<keyword evidence="12" id="KW-1185">Reference proteome</keyword>
<keyword evidence="7" id="KW-0010">Activator</keyword>
<comment type="caution">
    <text evidence="11">The sequence shown here is derived from an EMBL/GenBank/DDBJ whole genome shotgun (WGS) entry which is preliminary data.</text>
</comment>
<gene>
    <name evidence="11" type="ORF">ADM90_21035</name>
</gene>
<reference evidence="11 12" key="1">
    <citation type="submission" date="2015-07" db="EMBL/GenBank/DDBJ databases">
        <title>Genome sequencing project for genomic taxonomy and phylogenomics of Bacillus-like bacteria.</title>
        <authorList>
            <person name="Liu B."/>
            <person name="Wang J."/>
            <person name="Zhu Y."/>
            <person name="Liu G."/>
            <person name="Chen Q."/>
            <person name="Chen Z."/>
            <person name="Che J."/>
            <person name="Ge C."/>
            <person name="Shi H."/>
            <person name="Pan Z."/>
            <person name="Liu X."/>
        </authorList>
    </citation>
    <scope>NUCLEOTIDE SEQUENCE [LARGE SCALE GENOMIC DNA]</scope>
    <source>
        <strain evidence="11 12">DSM 54</strain>
    </source>
</reference>
<name>A0A0N0CUH0_9BACI</name>
<proteinExistence type="predicted"/>
<dbReference type="InterPro" id="IPR036390">
    <property type="entry name" value="WH_DNA-bd_sf"/>
</dbReference>
<dbReference type="GO" id="GO:0003677">
    <property type="term" value="F:DNA binding"/>
    <property type="evidence" value="ECO:0007669"/>
    <property type="project" value="UniProtKB-KW"/>
</dbReference>
<dbReference type="GO" id="GO:0003700">
    <property type="term" value="F:DNA-binding transcription factor activity"/>
    <property type="evidence" value="ECO:0007669"/>
    <property type="project" value="InterPro"/>
</dbReference>
<accession>A0A0N0CUH0</accession>
<evidence type="ECO:0000313" key="12">
    <source>
        <dbReference type="Proteomes" id="UP000037977"/>
    </source>
</evidence>
<dbReference type="PROSITE" id="PS50110">
    <property type="entry name" value="RESPONSE_REGULATORY"/>
    <property type="match status" value="1"/>
</dbReference>
<evidence type="ECO:0000259" key="10">
    <source>
        <dbReference type="PROSITE" id="PS50110"/>
    </source>
</evidence>
<dbReference type="InterPro" id="IPR051271">
    <property type="entry name" value="2C-system_Tx_regulators"/>
</dbReference>
<dbReference type="InterPro" id="IPR024187">
    <property type="entry name" value="Sig_transdc_resp-reg_cit/mal"/>
</dbReference>
<keyword evidence="5" id="KW-0805">Transcription regulation</keyword>
<dbReference type="InterPro" id="IPR011006">
    <property type="entry name" value="CheY-like_superfamily"/>
</dbReference>
<feature type="domain" description="Response regulatory" evidence="10">
    <location>
        <begin position="6"/>
        <end position="124"/>
    </location>
</feature>
<comment type="subcellular location">
    <subcellularLocation>
        <location evidence="1">Cytoplasm</location>
    </subcellularLocation>
</comment>
<keyword evidence="3 9" id="KW-0597">Phosphoprotein</keyword>
<dbReference type="OrthoDB" id="9759232at2"/>
<keyword evidence="8" id="KW-0804">Transcription</keyword>
<dbReference type="STRING" id="33935.ADM90_21035"/>
<dbReference type="PANTHER" id="PTHR45526">
    <property type="entry name" value="TRANSCRIPTIONAL REGULATORY PROTEIN DPIA"/>
    <property type="match status" value="1"/>
</dbReference>